<keyword evidence="6" id="KW-1185">Reference proteome</keyword>
<evidence type="ECO:0000313" key="6">
    <source>
        <dbReference type="Proteomes" id="UP000002058"/>
    </source>
</evidence>
<evidence type="ECO:0000259" key="4">
    <source>
        <dbReference type="PROSITE" id="PS00300"/>
    </source>
</evidence>
<dbReference type="OMA" id="LCFWYSD"/>
<dbReference type="KEGG" id="ure:UREG_06732"/>
<dbReference type="PROSITE" id="PS00300">
    <property type="entry name" value="SRP54"/>
    <property type="match status" value="1"/>
</dbReference>
<dbReference type="eggNOG" id="ENOG502RZDE">
    <property type="taxonomic scope" value="Eukaryota"/>
</dbReference>
<evidence type="ECO:0000256" key="2">
    <source>
        <dbReference type="ARBA" id="ARBA00023134"/>
    </source>
</evidence>
<dbReference type="STRING" id="336963.C4JVZ0"/>
<dbReference type="OrthoDB" id="4201659at2759"/>
<dbReference type="GO" id="GO:0005525">
    <property type="term" value="F:GTP binding"/>
    <property type="evidence" value="ECO:0007669"/>
    <property type="project" value="UniProtKB-KW"/>
</dbReference>
<proteinExistence type="predicted"/>
<dbReference type="AlphaFoldDB" id="C4JVZ0"/>
<name>C4JVZ0_UNCRE</name>
<protein>
    <recommendedName>
        <fullName evidence="4">SRP54-type proteins GTP-binding domain-containing protein</fullName>
    </recommendedName>
</protein>
<feature type="domain" description="SRP54-type proteins GTP-binding" evidence="4">
    <location>
        <begin position="660"/>
        <end position="673"/>
    </location>
</feature>
<evidence type="ECO:0000256" key="3">
    <source>
        <dbReference type="SAM" id="SignalP"/>
    </source>
</evidence>
<keyword evidence="2" id="KW-0342">GTP-binding</keyword>
<dbReference type="EMBL" id="CH476618">
    <property type="protein sequence ID" value="EEP81867.1"/>
    <property type="molecule type" value="Genomic_DNA"/>
</dbReference>
<dbReference type="PROSITE" id="PS51257">
    <property type="entry name" value="PROKAR_LIPOPROTEIN"/>
    <property type="match status" value="1"/>
</dbReference>
<evidence type="ECO:0000256" key="1">
    <source>
        <dbReference type="ARBA" id="ARBA00022741"/>
    </source>
</evidence>
<reference evidence="6" key="1">
    <citation type="journal article" date="2009" name="Genome Res.">
        <title>Comparative genomic analyses of the human fungal pathogens Coccidioides and their relatives.</title>
        <authorList>
            <person name="Sharpton T.J."/>
            <person name="Stajich J.E."/>
            <person name="Rounsley S.D."/>
            <person name="Gardner M.J."/>
            <person name="Wortman J.R."/>
            <person name="Jordar V.S."/>
            <person name="Maiti R."/>
            <person name="Kodira C.D."/>
            <person name="Neafsey D.E."/>
            <person name="Zeng Q."/>
            <person name="Hung C.-Y."/>
            <person name="McMahan C."/>
            <person name="Muszewska A."/>
            <person name="Grynberg M."/>
            <person name="Mandel M.A."/>
            <person name="Kellner E.M."/>
            <person name="Barker B.M."/>
            <person name="Galgiani J.N."/>
            <person name="Orbach M.J."/>
            <person name="Kirkland T.N."/>
            <person name="Cole G.T."/>
            <person name="Henn M.R."/>
            <person name="Birren B.W."/>
            <person name="Taylor J.W."/>
        </authorList>
    </citation>
    <scope>NUCLEOTIDE SEQUENCE [LARGE SCALE GENOMIC DNA]</scope>
    <source>
        <strain evidence="6">UAMH 1704</strain>
    </source>
</reference>
<keyword evidence="3" id="KW-0732">Signal</keyword>
<keyword evidence="1" id="KW-0547">Nucleotide-binding</keyword>
<gene>
    <name evidence="5" type="ORF">UREG_06732</name>
</gene>
<dbReference type="GO" id="GO:0006614">
    <property type="term" value="P:SRP-dependent cotranslational protein targeting to membrane"/>
    <property type="evidence" value="ECO:0007669"/>
    <property type="project" value="InterPro"/>
</dbReference>
<sequence>MAIARFILLLLGFSAACQAHPAKSGLHKALTAAVTSRSLPKHGPAPQVTTAPVLALNRAYAGKNDFLSTAKGGWKDVRCNNPGLTDAFDKGKKRWKAARAAGEHSCLNRTYWFRRAHNSSTELWKEVMDAYKDFLKNDKRLPMGAKSFDAYFANALHLEDFPQCWRYQGERCTGLEQCEETVAPAVWLIKNSIVTFGESINGGFEQLSGGLVGVEGNMEGFASAFAKNKKKSISDKVFKWILDSLAFAIGIGSAFSWNVYDDYRGAFKDVFNAAVAYSIILPKDGVVPETAKDIVPFLKAVAAGTFNGITKSHAKFLDDTIRAHNKGNQTVLTNLLANGAMLDLALNEKDSWETMQAEVSRMFYGRMLPVTWELSPVKQRPFVLRVDREQYKCGSPVKPYTITKDFNLGNYMTADTAKKTQYCDKYGNTWFLLNANHPSSCRKNPQVRFCSEPPYYKFTALQGGTTDELDGKKWGGITIKDIVESSYGFFNFTVCLDAKEAGDRIWDREEQVCPEKPSDAPVNPNPNRNGYTEGMCRIHVTQWAREKESKGTNPLKDHFLVATAIIDAAGKLIAQATKQPISPAYIIKSPLSRTLAVRVGSKEDHTKLCFWYSDQRWCSDDCSLGGWDGGKREMDCGFRCPNPKEKIPDTALVDETKNAPIAFMGTGEDPDEIGTSRNFKPGKCRVHIRHYQKNHDGNSQNPSGFYALEVNLYDAGGSLIDYLDKTYAPEGEHLHAQGPLPHKVVLWTGAVDSNPIYLAYTSQRWDTKNKGRCSEGGYDSGMRQIDCDFDC</sequence>
<dbReference type="InParanoid" id="C4JVZ0"/>
<dbReference type="GeneID" id="8442920"/>
<dbReference type="Proteomes" id="UP000002058">
    <property type="component" value="Unassembled WGS sequence"/>
</dbReference>
<dbReference type="VEuPathDB" id="FungiDB:UREG_06732"/>
<feature type="signal peptide" evidence="3">
    <location>
        <begin position="1"/>
        <end position="19"/>
    </location>
</feature>
<dbReference type="RefSeq" id="XP_002583765.1">
    <property type="nucleotide sequence ID" value="XM_002583719.1"/>
</dbReference>
<accession>C4JVZ0</accession>
<feature type="chain" id="PRO_5002937935" description="SRP54-type proteins GTP-binding domain-containing protein" evidence="3">
    <location>
        <begin position="20"/>
        <end position="791"/>
    </location>
</feature>
<dbReference type="HOGENOM" id="CLU_354960_0_0_1"/>
<organism evidence="5 6">
    <name type="scientific">Uncinocarpus reesii (strain UAMH 1704)</name>
    <dbReference type="NCBI Taxonomy" id="336963"/>
    <lineage>
        <taxon>Eukaryota</taxon>
        <taxon>Fungi</taxon>
        <taxon>Dikarya</taxon>
        <taxon>Ascomycota</taxon>
        <taxon>Pezizomycotina</taxon>
        <taxon>Eurotiomycetes</taxon>
        <taxon>Eurotiomycetidae</taxon>
        <taxon>Onygenales</taxon>
        <taxon>Onygenaceae</taxon>
        <taxon>Uncinocarpus</taxon>
    </lineage>
</organism>
<dbReference type="InterPro" id="IPR000897">
    <property type="entry name" value="SRP54_GTPase_dom"/>
</dbReference>
<evidence type="ECO:0000313" key="5">
    <source>
        <dbReference type="EMBL" id="EEP81867.1"/>
    </source>
</evidence>